<evidence type="ECO:0000256" key="14">
    <source>
        <dbReference type="ARBA" id="ARBA00029789"/>
    </source>
</evidence>
<evidence type="ECO:0000256" key="2">
    <source>
        <dbReference type="ARBA" id="ARBA00003072"/>
    </source>
</evidence>
<comment type="similarity">
    <text evidence="4">Belongs to the archaeal riboflavin kinase family.</text>
</comment>
<dbReference type="InterPro" id="IPR036388">
    <property type="entry name" value="WH-like_DNA-bd_sf"/>
</dbReference>
<comment type="cofactor">
    <cofactor evidence="1">
        <name>Mg(2+)</name>
        <dbReference type="ChEBI" id="CHEBI:18420"/>
    </cofactor>
</comment>
<dbReference type="InterPro" id="IPR023465">
    <property type="entry name" value="Riboflavin_kinase_dom_sf"/>
</dbReference>
<dbReference type="PANTHER" id="PTHR40706">
    <property type="entry name" value="RIBOFLAVIN KINASE"/>
    <property type="match status" value="1"/>
</dbReference>
<keyword evidence="12" id="KW-0418">Kinase</keyword>
<dbReference type="Proteomes" id="UP000183815">
    <property type="component" value="Unassembled WGS sequence"/>
</dbReference>
<evidence type="ECO:0000256" key="7">
    <source>
        <dbReference type="ARBA" id="ARBA00022630"/>
    </source>
</evidence>
<dbReference type="EC" id="2.7.1.161" evidence="5"/>
<evidence type="ECO:0000256" key="12">
    <source>
        <dbReference type="ARBA" id="ARBA00022777"/>
    </source>
</evidence>
<comment type="pathway">
    <text evidence="3">Cofactor biosynthesis; FMN biosynthesis; FMN from riboflavin (CTP route): step 1/1.</text>
</comment>
<dbReference type="GO" id="GO:0009398">
    <property type="term" value="P:FMN biosynthetic process"/>
    <property type="evidence" value="ECO:0007669"/>
    <property type="project" value="UniProtKB-UniPathway"/>
</dbReference>
<comment type="function">
    <text evidence="2">Catalyzes the CTP-dependent phosphorylation of riboflavin (vitamin B2) to form flavin mononucleotide (FMN).</text>
</comment>
<evidence type="ECO:0000256" key="8">
    <source>
        <dbReference type="ARBA" id="ARBA00022643"/>
    </source>
</evidence>
<dbReference type="InterPro" id="IPR036390">
    <property type="entry name" value="WH_DNA-bd_sf"/>
</dbReference>
<evidence type="ECO:0000256" key="1">
    <source>
        <dbReference type="ARBA" id="ARBA00001946"/>
    </source>
</evidence>
<keyword evidence="8" id="KW-0288">FMN</keyword>
<keyword evidence="13" id="KW-0460">Magnesium</keyword>
<dbReference type="Gene3D" id="1.10.10.10">
    <property type="entry name" value="Winged helix-like DNA-binding domain superfamily/Winged helix DNA-binding domain"/>
    <property type="match status" value="1"/>
</dbReference>
<proteinExistence type="inferred from homology"/>
<accession>A0A1J5TIW6</accession>
<dbReference type="Pfam" id="PF01982">
    <property type="entry name" value="CTP-dep_RFKase"/>
    <property type="match status" value="1"/>
</dbReference>
<dbReference type="GO" id="GO:0008531">
    <property type="term" value="F:riboflavin kinase activity"/>
    <property type="evidence" value="ECO:0007669"/>
    <property type="project" value="InterPro"/>
</dbReference>
<evidence type="ECO:0000256" key="9">
    <source>
        <dbReference type="ARBA" id="ARBA00022679"/>
    </source>
</evidence>
<dbReference type="GO" id="GO:0000166">
    <property type="term" value="F:nucleotide binding"/>
    <property type="evidence" value="ECO:0007669"/>
    <property type="project" value="UniProtKB-KW"/>
</dbReference>
<evidence type="ECO:0000256" key="6">
    <source>
        <dbReference type="ARBA" id="ARBA00017394"/>
    </source>
</evidence>
<name>A0A1J5TIW6_9ARCH</name>
<evidence type="ECO:0000313" key="20">
    <source>
        <dbReference type="Proteomes" id="UP000183815"/>
    </source>
</evidence>
<evidence type="ECO:0000259" key="18">
    <source>
        <dbReference type="Pfam" id="PF01982"/>
    </source>
</evidence>
<evidence type="ECO:0000313" key="19">
    <source>
        <dbReference type="EMBL" id="OIR20099.1"/>
    </source>
</evidence>
<dbReference type="GO" id="GO:0009231">
    <property type="term" value="P:riboflavin biosynthetic process"/>
    <property type="evidence" value="ECO:0007669"/>
    <property type="project" value="InterPro"/>
</dbReference>
<dbReference type="PANTHER" id="PTHR40706:SF1">
    <property type="entry name" value="RIBOFLAVIN KINASE"/>
    <property type="match status" value="1"/>
</dbReference>
<comment type="caution">
    <text evidence="19">The sequence shown here is derived from an EMBL/GenBank/DDBJ whole genome shotgun (WGS) entry which is preliminary data.</text>
</comment>
<evidence type="ECO:0000256" key="5">
    <source>
        <dbReference type="ARBA" id="ARBA00011987"/>
    </source>
</evidence>
<dbReference type="SUPFAM" id="SSF82114">
    <property type="entry name" value="Riboflavin kinase-like"/>
    <property type="match status" value="1"/>
</dbReference>
<keyword evidence="7" id="KW-0285">Flavoprotein</keyword>
<keyword evidence="11" id="KW-0547">Nucleotide-binding</keyword>
<dbReference type="AlphaFoldDB" id="A0A1J5TIW6"/>
<dbReference type="EMBL" id="MIYU01000003">
    <property type="protein sequence ID" value="OIR20099.1"/>
    <property type="molecule type" value="Genomic_DNA"/>
</dbReference>
<evidence type="ECO:0000256" key="17">
    <source>
        <dbReference type="ARBA" id="ARBA00047857"/>
    </source>
</evidence>
<keyword evidence="10" id="KW-0479">Metal-binding</keyword>
<evidence type="ECO:0000256" key="13">
    <source>
        <dbReference type="ARBA" id="ARBA00022842"/>
    </source>
</evidence>
<evidence type="ECO:0000256" key="11">
    <source>
        <dbReference type="ARBA" id="ARBA00022741"/>
    </source>
</evidence>
<evidence type="ECO:0000256" key="4">
    <source>
        <dbReference type="ARBA" id="ARBA00006428"/>
    </source>
</evidence>
<dbReference type="SUPFAM" id="SSF46785">
    <property type="entry name" value="Winged helix' DNA-binding domain"/>
    <property type="match status" value="1"/>
</dbReference>
<gene>
    <name evidence="19" type="ORF">BEU04_04090</name>
</gene>
<protein>
    <recommendedName>
        <fullName evidence="6">Riboflavin kinase</fullName>
        <ecNumber evidence="5">2.7.1.161</ecNumber>
    </recommendedName>
    <alternativeName>
        <fullName evidence="15">CTP-dependent riboflavin kinase</fullName>
    </alternativeName>
    <alternativeName>
        <fullName evidence="16">CTP:riboflavin 5'-phosphotransferase</fullName>
    </alternativeName>
    <alternativeName>
        <fullName evidence="14">Flavokinase</fullName>
    </alternativeName>
</protein>
<comment type="catalytic activity">
    <reaction evidence="17">
        <text>riboflavin + CTP = CDP + FMN + H(+)</text>
        <dbReference type="Rhea" id="RHEA:25021"/>
        <dbReference type="ChEBI" id="CHEBI:15378"/>
        <dbReference type="ChEBI" id="CHEBI:37563"/>
        <dbReference type="ChEBI" id="CHEBI:57986"/>
        <dbReference type="ChEBI" id="CHEBI:58069"/>
        <dbReference type="ChEBI" id="CHEBI:58210"/>
        <dbReference type="EC" id="2.7.1.161"/>
    </reaction>
</comment>
<organism evidence="19 20">
    <name type="scientific">Marine Group III euryarchaeote CG-Bathy1</name>
    <dbReference type="NCBI Taxonomy" id="1889001"/>
    <lineage>
        <taxon>Archaea</taxon>
        <taxon>Methanobacteriati</taxon>
        <taxon>Thermoplasmatota</taxon>
        <taxon>Thermoplasmata</taxon>
        <taxon>Candidatus Thermoprofundales</taxon>
    </lineage>
</organism>
<evidence type="ECO:0000256" key="16">
    <source>
        <dbReference type="ARBA" id="ARBA00033116"/>
    </source>
</evidence>
<evidence type="ECO:0000256" key="3">
    <source>
        <dbReference type="ARBA" id="ARBA00005219"/>
    </source>
</evidence>
<evidence type="ECO:0000256" key="15">
    <source>
        <dbReference type="ARBA" id="ARBA00030544"/>
    </source>
</evidence>
<dbReference type="InterPro" id="IPR023602">
    <property type="entry name" value="Riboflavin_kinase_CTP-dep"/>
</dbReference>
<dbReference type="UniPathway" id="UPA00276">
    <property type="reaction ID" value="UER00929"/>
</dbReference>
<evidence type="ECO:0000256" key="10">
    <source>
        <dbReference type="ARBA" id="ARBA00022723"/>
    </source>
</evidence>
<keyword evidence="9" id="KW-0808">Transferase</keyword>
<feature type="domain" description="Riboflavin kinase" evidence="18">
    <location>
        <begin position="95"/>
        <end position="217"/>
    </location>
</feature>
<sequence length="222" mass="25033">MLSTLKFLALQGGTRHPVHISSIRLSKQLHVSQQSASRYLIELVEKGYLERRLAQGGQVVTIMNKGISILRKEFSEYGLIFGAQEKIEMRGILETGLGEGGYYISKKGYMEQFESKLGWRPFEGTFNLRLNEDEVPKIEAMKAAEGILIEGFEQEGRTFGKAWLFKCVLINGTKKVGKCAVISPKRTHYKRVIEVISPVYLRDELEAKDGDSFVVQIDLGDV</sequence>
<reference evidence="19 20" key="1">
    <citation type="submission" date="2016-08" db="EMBL/GenBank/DDBJ databases">
        <title>New Insights into Marine Group III Euryarchaeota, from dark to light.</title>
        <authorList>
            <person name="Haro-Moreno J.M."/>
            <person name="Rodriguez-Valera F."/>
            <person name="Lopez-Garcia P."/>
            <person name="Moreira D."/>
            <person name="Martin-Cuadrado A.B."/>
        </authorList>
    </citation>
    <scope>NUCLEOTIDE SEQUENCE [LARGE SCALE GENOMIC DNA]</scope>
    <source>
        <strain evidence="19">CG-Bathy1</strain>
    </source>
</reference>
<dbReference type="InterPro" id="IPR039063">
    <property type="entry name" value="RibK_CTP-dep"/>
</dbReference>
<dbReference type="Gene3D" id="2.40.30.30">
    <property type="entry name" value="Riboflavin kinase-like"/>
    <property type="match status" value="1"/>
</dbReference>
<dbReference type="GO" id="GO:0046872">
    <property type="term" value="F:metal ion binding"/>
    <property type="evidence" value="ECO:0007669"/>
    <property type="project" value="UniProtKB-KW"/>
</dbReference>